<comment type="caution">
    <text evidence="1">The sequence shown here is derived from an EMBL/GenBank/DDBJ whole genome shotgun (WGS) entry which is preliminary data.</text>
</comment>
<evidence type="ECO:0000313" key="1">
    <source>
        <dbReference type="EMBL" id="MEU6823635.1"/>
    </source>
</evidence>
<sequence>MTTTQYLDDAIAVAEKMLLEETHPAPSGPRHRDRSHLAACVKNVCRPEPTDKYQQLRAGQLIHLAKLLSALGMKTLSLSVADMTLRHMETVEADREVYAASVWNELGALLAEHGDMERARLVLCRALSRAERGSHVPERGRILANLGAVSLRRGDVGDAGFWADKALEEMDARPGDDPDARLTADWVRLEVARAGTGADRDLGRISDTLQKFDRSAEHSIALKGGDHPAAIAARRALATAKFEAAAAGHDVELSERQLSELEIVRLNASAFLGATHRETIVAQAALAVAEFEAASGGSGSLLRRQRAVALLEAAEEMAVEALGREHAQTLAIREALAHLRAATVQADDLPYRIDRTYTPQENDIRNTAKKKAIDAERNVIRLTAHAGASYFLADLDIFYWQIHRALERGTYFHVILSSPWNNLAIFMQHGADSEPVSHQNIVDRVRASTYYQETFLPVIESYLDLRDRFPDHIELKLTPTDISGSTLLTSEAGFFEPYITMNPLQRTRRGLSVFEHQFLKDSKYYEDSLAAFRTQWELTSTWEQFGMHEEKHKERLRALMTTQSDDRWCKSGEDVRGPAGGAGRRP</sequence>
<accession>A0ABV3BRJ3</accession>
<evidence type="ECO:0000313" key="2">
    <source>
        <dbReference type="Proteomes" id="UP001551176"/>
    </source>
</evidence>
<gene>
    <name evidence="1" type="ORF">ABZ921_23625</name>
</gene>
<protein>
    <recommendedName>
        <fullName evidence="3">Tetratricopeptide repeat protein</fullName>
    </recommendedName>
</protein>
<dbReference type="SUPFAM" id="SSF48452">
    <property type="entry name" value="TPR-like"/>
    <property type="match status" value="1"/>
</dbReference>
<dbReference type="EMBL" id="JBEYXV010000012">
    <property type="protein sequence ID" value="MEU6823635.1"/>
    <property type="molecule type" value="Genomic_DNA"/>
</dbReference>
<keyword evidence="2" id="KW-1185">Reference proteome</keyword>
<dbReference type="RefSeq" id="WP_359352456.1">
    <property type="nucleotide sequence ID" value="NZ_JBEYXV010000012.1"/>
</dbReference>
<dbReference type="Gene3D" id="1.25.40.10">
    <property type="entry name" value="Tetratricopeptide repeat domain"/>
    <property type="match status" value="1"/>
</dbReference>
<evidence type="ECO:0008006" key="3">
    <source>
        <dbReference type="Google" id="ProtNLM"/>
    </source>
</evidence>
<organism evidence="1 2">
    <name type="scientific">Streptomyces atriruber</name>
    <dbReference type="NCBI Taxonomy" id="545121"/>
    <lineage>
        <taxon>Bacteria</taxon>
        <taxon>Bacillati</taxon>
        <taxon>Actinomycetota</taxon>
        <taxon>Actinomycetes</taxon>
        <taxon>Kitasatosporales</taxon>
        <taxon>Streptomycetaceae</taxon>
        <taxon>Streptomyces</taxon>
    </lineage>
</organism>
<proteinExistence type="predicted"/>
<dbReference type="Proteomes" id="UP001551176">
    <property type="component" value="Unassembled WGS sequence"/>
</dbReference>
<reference evidence="1 2" key="1">
    <citation type="submission" date="2024-06" db="EMBL/GenBank/DDBJ databases">
        <title>The Natural Products Discovery Center: Release of the First 8490 Sequenced Strains for Exploring Actinobacteria Biosynthetic Diversity.</title>
        <authorList>
            <person name="Kalkreuter E."/>
            <person name="Kautsar S.A."/>
            <person name="Yang D."/>
            <person name="Bader C.D."/>
            <person name="Teijaro C.N."/>
            <person name="Fluegel L."/>
            <person name="Davis C.M."/>
            <person name="Simpson J.R."/>
            <person name="Lauterbach L."/>
            <person name="Steele A.D."/>
            <person name="Gui C."/>
            <person name="Meng S."/>
            <person name="Li G."/>
            <person name="Viehrig K."/>
            <person name="Ye F."/>
            <person name="Su P."/>
            <person name="Kiefer A.F."/>
            <person name="Nichols A."/>
            <person name="Cepeda A.J."/>
            <person name="Yan W."/>
            <person name="Fan B."/>
            <person name="Jiang Y."/>
            <person name="Adhikari A."/>
            <person name="Zheng C.-J."/>
            <person name="Schuster L."/>
            <person name="Cowan T.M."/>
            <person name="Smanski M.J."/>
            <person name="Chevrette M.G."/>
            <person name="De Carvalho L.P.S."/>
            <person name="Shen B."/>
        </authorList>
    </citation>
    <scope>NUCLEOTIDE SEQUENCE [LARGE SCALE GENOMIC DNA]</scope>
    <source>
        <strain evidence="1 2">NPDC046838</strain>
    </source>
</reference>
<name>A0ABV3BRJ3_9ACTN</name>
<dbReference type="InterPro" id="IPR011990">
    <property type="entry name" value="TPR-like_helical_dom_sf"/>
</dbReference>